<gene>
    <name evidence="6" type="primary">gatC</name>
    <name evidence="7" type="ORF">EDD78_10420</name>
</gene>
<evidence type="ECO:0000313" key="7">
    <source>
        <dbReference type="EMBL" id="TCL43686.1"/>
    </source>
</evidence>
<keyword evidence="8" id="KW-1185">Reference proteome</keyword>
<comment type="caution">
    <text evidence="7">The sequence shown here is derived from an EMBL/GenBank/DDBJ whole genome shotgun (WGS) entry which is preliminary data.</text>
</comment>
<evidence type="ECO:0000313" key="8">
    <source>
        <dbReference type="Proteomes" id="UP000294682"/>
    </source>
</evidence>
<comment type="similarity">
    <text evidence="1 6">Belongs to the GatC family.</text>
</comment>
<dbReference type="EMBL" id="SLUK01000004">
    <property type="protein sequence ID" value="TCL43686.1"/>
    <property type="molecule type" value="Genomic_DNA"/>
</dbReference>
<dbReference type="RefSeq" id="WP_079698357.1">
    <property type="nucleotide sequence ID" value="NZ_JADNAH010000005.1"/>
</dbReference>
<dbReference type="EC" id="6.3.5.-" evidence="6"/>
<dbReference type="Gene3D" id="1.10.20.60">
    <property type="entry name" value="Glu-tRNAGln amidotransferase C subunit, N-terminal domain"/>
    <property type="match status" value="1"/>
</dbReference>
<proteinExistence type="inferred from homology"/>
<dbReference type="InterPro" id="IPR003837">
    <property type="entry name" value="GatC"/>
</dbReference>
<comment type="subunit">
    <text evidence="2 6">Heterotrimer of A, B and C subunits.</text>
</comment>
<keyword evidence="6" id="KW-0436">Ligase</keyword>
<dbReference type="NCBIfam" id="TIGR00135">
    <property type="entry name" value="gatC"/>
    <property type="match status" value="1"/>
</dbReference>
<dbReference type="InterPro" id="IPR036113">
    <property type="entry name" value="Asp/Glu-ADT_sf_sub_c"/>
</dbReference>
<evidence type="ECO:0000256" key="4">
    <source>
        <dbReference type="ARBA" id="ARBA00047380"/>
    </source>
</evidence>
<dbReference type="Proteomes" id="UP000294682">
    <property type="component" value="Unassembled WGS sequence"/>
</dbReference>
<comment type="catalytic activity">
    <reaction evidence="5 6">
        <text>L-glutamyl-tRNA(Gln) + L-glutamine + ATP + H2O = L-glutaminyl-tRNA(Gln) + L-glutamate + ADP + phosphate + H(+)</text>
        <dbReference type="Rhea" id="RHEA:17521"/>
        <dbReference type="Rhea" id="RHEA-COMP:9681"/>
        <dbReference type="Rhea" id="RHEA-COMP:9684"/>
        <dbReference type="ChEBI" id="CHEBI:15377"/>
        <dbReference type="ChEBI" id="CHEBI:15378"/>
        <dbReference type="ChEBI" id="CHEBI:29985"/>
        <dbReference type="ChEBI" id="CHEBI:30616"/>
        <dbReference type="ChEBI" id="CHEBI:43474"/>
        <dbReference type="ChEBI" id="CHEBI:58359"/>
        <dbReference type="ChEBI" id="CHEBI:78520"/>
        <dbReference type="ChEBI" id="CHEBI:78521"/>
        <dbReference type="ChEBI" id="CHEBI:456216"/>
    </reaction>
</comment>
<keyword evidence="6" id="KW-0648">Protein biosynthesis</keyword>
<dbReference type="GO" id="GO:0006412">
    <property type="term" value="P:translation"/>
    <property type="evidence" value="ECO:0007669"/>
    <property type="project" value="UniProtKB-UniRule"/>
</dbReference>
<comment type="catalytic activity">
    <reaction evidence="4 6">
        <text>L-aspartyl-tRNA(Asn) + L-glutamine + ATP + H2O = L-asparaginyl-tRNA(Asn) + L-glutamate + ADP + phosphate + 2 H(+)</text>
        <dbReference type="Rhea" id="RHEA:14513"/>
        <dbReference type="Rhea" id="RHEA-COMP:9674"/>
        <dbReference type="Rhea" id="RHEA-COMP:9677"/>
        <dbReference type="ChEBI" id="CHEBI:15377"/>
        <dbReference type="ChEBI" id="CHEBI:15378"/>
        <dbReference type="ChEBI" id="CHEBI:29985"/>
        <dbReference type="ChEBI" id="CHEBI:30616"/>
        <dbReference type="ChEBI" id="CHEBI:43474"/>
        <dbReference type="ChEBI" id="CHEBI:58359"/>
        <dbReference type="ChEBI" id="CHEBI:78515"/>
        <dbReference type="ChEBI" id="CHEBI:78516"/>
        <dbReference type="ChEBI" id="CHEBI:456216"/>
    </reaction>
</comment>
<dbReference type="HAMAP" id="MF_00122">
    <property type="entry name" value="GatC"/>
    <property type="match status" value="1"/>
</dbReference>
<organism evidence="7 8">
    <name type="scientific">Harryflintia acetispora</name>
    <dbReference type="NCBI Taxonomy" id="1849041"/>
    <lineage>
        <taxon>Bacteria</taxon>
        <taxon>Bacillati</taxon>
        <taxon>Bacillota</taxon>
        <taxon>Clostridia</taxon>
        <taxon>Eubacteriales</taxon>
        <taxon>Oscillospiraceae</taxon>
        <taxon>Harryflintia</taxon>
    </lineage>
</organism>
<dbReference type="GO" id="GO:0050567">
    <property type="term" value="F:glutaminyl-tRNA synthase (glutamine-hydrolyzing) activity"/>
    <property type="evidence" value="ECO:0007669"/>
    <property type="project" value="UniProtKB-UniRule"/>
</dbReference>
<protein>
    <recommendedName>
        <fullName evidence="6">Aspartyl/glutamyl-tRNA(Asn/Gln) amidotransferase subunit C</fullName>
        <shortName evidence="6">Asp/Glu-ADT subunit C</shortName>
        <ecNumber evidence="6">6.3.5.-</ecNumber>
    </recommendedName>
</protein>
<evidence type="ECO:0000256" key="1">
    <source>
        <dbReference type="ARBA" id="ARBA00010757"/>
    </source>
</evidence>
<accession>A0A9X8UJI3</accession>
<keyword evidence="6" id="KW-0547">Nucleotide-binding</keyword>
<dbReference type="GO" id="GO:0005524">
    <property type="term" value="F:ATP binding"/>
    <property type="evidence" value="ECO:0007669"/>
    <property type="project" value="UniProtKB-KW"/>
</dbReference>
<dbReference type="GO" id="GO:0006450">
    <property type="term" value="P:regulation of translational fidelity"/>
    <property type="evidence" value="ECO:0007669"/>
    <property type="project" value="InterPro"/>
</dbReference>
<dbReference type="SUPFAM" id="SSF141000">
    <property type="entry name" value="Glu-tRNAGln amidotransferase C subunit"/>
    <property type="match status" value="1"/>
</dbReference>
<dbReference type="Pfam" id="PF02686">
    <property type="entry name" value="GatC"/>
    <property type="match status" value="1"/>
</dbReference>
<sequence>MKIDIEKIARLAKLKIEPDKRGMFETQMEQIVAMVENLPEMSERYVGVDPENPMRLREDEVRPSMRRDELLQNAPKVQAGCVVVPRTVE</sequence>
<name>A0A9X8UJI3_9FIRM</name>
<dbReference type="AlphaFoldDB" id="A0A9X8UJI3"/>
<evidence type="ECO:0000256" key="3">
    <source>
        <dbReference type="ARBA" id="ARBA00024799"/>
    </source>
</evidence>
<comment type="function">
    <text evidence="3 6">Allows the formation of correctly charged Asn-tRNA(Asn) or Gln-tRNA(Gln) through the transamidation of misacylated Asp-tRNA(Asn) or Glu-tRNA(Gln) in organisms which lack either or both of asparaginyl-tRNA or glutaminyl-tRNA synthetases. The reaction takes place in the presence of glutamine and ATP through an activated phospho-Asp-tRNA(Asn) or phospho-Glu-tRNA(Gln).</text>
</comment>
<dbReference type="OrthoDB" id="9813938at2"/>
<evidence type="ECO:0000256" key="6">
    <source>
        <dbReference type="HAMAP-Rule" id="MF_00122"/>
    </source>
</evidence>
<evidence type="ECO:0000256" key="5">
    <source>
        <dbReference type="ARBA" id="ARBA00047913"/>
    </source>
</evidence>
<keyword evidence="6" id="KW-0067">ATP-binding</keyword>
<evidence type="ECO:0000256" key="2">
    <source>
        <dbReference type="ARBA" id="ARBA00011123"/>
    </source>
</evidence>
<reference evidence="7 8" key="1">
    <citation type="submission" date="2019-03" db="EMBL/GenBank/DDBJ databases">
        <title>Genomic Encyclopedia of Type Strains, Phase IV (KMG-IV): sequencing the most valuable type-strain genomes for metagenomic binning, comparative biology and taxonomic classification.</title>
        <authorList>
            <person name="Goeker M."/>
        </authorList>
    </citation>
    <scope>NUCLEOTIDE SEQUENCE [LARGE SCALE GENOMIC DNA]</scope>
    <source>
        <strain evidence="7 8">DSM 100433</strain>
    </source>
</reference>